<proteinExistence type="predicted"/>
<evidence type="ECO:0000256" key="4">
    <source>
        <dbReference type="ARBA" id="ARBA00023136"/>
    </source>
</evidence>
<feature type="domain" description="VASt" evidence="6">
    <location>
        <begin position="256"/>
        <end position="396"/>
    </location>
</feature>
<dbReference type="Gene3D" id="2.30.29.30">
    <property type="entry name" value="Pleckstrin-homology domain (PH domain)/Phosphotyrosine-binding domain (PTB)"/>
    <property type="match status" value="1"/>
</dbReference>
<keyword evidence="2" id="KW-0812">Transmembrane</keyword>
<dbReference type="InterPro" id="IPR004182">
    <property type="entry name" value="GRAM"/>
</dbReference>
<feature type="compositionally biased region" description="Polar residues" evidence="5">
    <location>
        <begin position="28"/>
        <end position="43"/>
    </location>
</feature>
<sequence length="502" mass="56526">MAVASPNRDESIRSSLSAAKLDADAASETSSVCASDRNYQSDSSVHRRRDVDVQPQVISKSEEYRMLFNLPPEEGHMYLFMHHICFYSNIFGFETKKVIHFSEVTSVRKAKTAAIFPNAIEIMAGRKKIFLASFLSRDEAYRLIIDKWSQRNTDDKSLPDDQEVKTVTVSPDNVPVTFGSKDSQELTNELSLDERTKDLQILERCTATSSGESDIVVSTNFSLPENGEEEIIVCSSPPELLNWEPEDVVAPKVPAYYTLVAESKFRISVEDFFALFLFDADFVEKFRRRCGDKVVSKVQGMATVRRSRDLDHLVVETSQNVSDVPYADYFHVEGIWDVEEDNSEEGSCCILRVYVNVAFSKKTMWKGKIEQSTIEECREAYAIWINMAHEFLKQKKLSKVKAAECLSCSGTTNHAADLVQDSDVLNGYIVVEGPSQRTNSLKSPRNQQCDSVNLTSRFEDPARIGLGAVTSIASFTREQWSTFCSYLNDRSHSSLILGLILS</sequence>
<accession>A0AAV9BCN2</accession>
<dbReference type="PANTHER" id="PTHR47666:SF1">
    <property type="entry name" value="PROTEIN VASCULAR ASSOCIATED DEATH 1, CHLOROPLASTIC"/>
    <property type="match status" value="1"/>
</dbReference>
<dbReference type="Proteomes" id="UP001179952">
    <property type="component" value="Unassembled WGS sequence"/>
</dbReference>
<comment type="caution">
    <text evidence="7">The sequence shown here is derived from an EMBL/GenBank/DDBJ whole genome shotgun (WGS) entry which is preliminary data.</text>
</comment>
<dbReference type="PANTHER" id="PTHR47666">
    <property type="entry name" value="PROTEIN VASCULAR ASSOCIATED DEATH 1, CHLOROPLASTIC"/>
    <property type="match status" value="1"/>
</dbReference>
<keyword evidence="8" id="KW-1185">Reference proteome</keyword>
<dbReference type="GO" id="GO:0043069">
    <property type="term" value="P:negative regulation of programmed cell death"/>
    <property type="evidence" value="ECO:0007669"/>
    <property type="project" value="TreeGrafter"/>
</dbReference>
<dbReference type="PROSITE" id="PS51778">
    <property type="entry name" value="VAST"/>
    <property type="match status" value="1"/>
</dbReference>
<dbReference type="InterPro" id="IPR031968">
    <property type="entry name" value="VASt"/>
</dbReference>
<evidence type="ECO:0000256" key="3">
    <source>
        <dbReference type="ARBA" id="ARBA00022989"/>
    </source>
</evidence>
<gene>
    <name evidence="7" type="ORF">QJS04_geneDACA012511</name>
</gene>
<name>A0AAV9BCN2_ACOGR</name>
<evidence type="ECO:0000256" key="1">
    <source>
        <dbReference type="ARBA" id="ARBA00004167"/>
    </source>
</evidence>
<feature type="region of interest" description="Disordered" evidence="5">
    <location>
        <begin position="20"/>
        <end position="52"/>
    </location>
</feature>
<keyword evidence="3" id="KW-1133">Transmembrane helix</keyword>
<dbReference type="GO" id="GO:0016020">
    <property type="term" value="C:membrane"/>
    <property type="evidence" value="ECO:0007669"/>
    <property type="project" value="UniProtKB-SubCell"/>
</dbReference>
<evidence type="ECO:0000256" key="5">
    <source>
        <dbReference type="SAM" id="MobiDB-lite"/>
    </source>
</evidence>
<reference evidence="7" key="2">
    <citation type="submission" date="2023-06" db="EMBL/GenBank/DDBJ databases">
        <authorList>
            <person name="Ma L."/>
            <person name="Liu K.-W."/>
            <person name="Li Z."/>
            <person name="Hsiao Y.-Y."/>
            <person name="Qi Y."/>
            <person name="Fu T."/>
            <person name="Tang G."/>
            <person name="Zhang D."/>
            <person name="Sun W.-H."/>
            <person name="Liu D.-K."/>
            <person name="Li Y."/>
            <person name="Chen G.-Z."/>
            <person name="Liu X.-D."/>
            <person name="Liao X.-Y."/>
            <person name="Jiang Y.-T."/>
            <person name="Yu X."/>
            <person name="Hao Y."/>
            <person name="Huang J."/>
            <person name="Zhao X.-W."/>
            <person name="Ke S."/>
            <person name="Chen Y.-Y."/>
            <person name="Wu W.-L."/>
            <person name="Hsu J.-L."/>
            <person name="Lin Y.-F."/>
            <person name="Huang M.-D."/>
            <person name="Li C.-Y."/>
            <person name="Huang L."/>
            <person name="Wang Z.-W."/>
            <person name="Zhao X."/>
            <person name="Zhong W.-Y."/>
            <person name="Peng D.-H."/>
            <person name="Ahmad S."/>
            <person name="Lan S."/>
            <person name="Zhang J.-S."/>
            <person name="Tsai W.-C."/>
            <person name="Van De Peer Y."/>
            <person name="Liu Z.-J."/>
        </authorList>
    </citation>
    <scope>NUCLEOTIDE SEQUENCE</scope>
    <source>
        <strain evidence="7">SCP</strain>
        <tissue evidence="7">Leaves</tissue>
    </source>
</reference>
<dbReference type="SMART" id="SM00568">
    <property type="entry name" value="GRAM"/>
    <property type="match status" value="1"/>
</dbReference>
<reference evidence="7" key="1">
    <citation type="journal article" date="2023" name="Nat. Commun.">
        <title>Diploid and tetraploid genomes of Acorus and the evolution of monocots.</title>
        <authorList>
            <person name="Ma L."/>
            <person name="Liu K.W."/>
            <person name="Li Z."/>
            <person name="Hsiao Y.Y."/>
            <person name="Qi Y."/>
            <person name="Fu T."/>
            <person name="Tang G.D."/>
            <person name="Zhang D."/>
            <person name="Sun W.H."/>
            <person name="Liu D.K."/>
            <person name="Li Y."/>
            <person name="Chen G.Z."/>
            <person name="Liu X.D."/>
            <person name="Liao X.Y."/>
            <person name="Jiang Y.T."/>
            <person name="Yu X."/>
            <person name="Hao Y."/>
            <person name="Huang J."/>
            <person name="Zhao X.W."/>
            <person name="Ke S."/>
            <person name="Chen Y.Y."/>
            <person name="Wu W.L."/>
            <person name="Hsu J.L."/>
            <person name="Lin Y.F."/>
            <person name="Huang M.D."/>
            <person name="Li C.Y."/>
            <person name="Huang L."/>
            <person name="Wang Z.W."/>
            <person name="Zhao X."/>
            <person name="Zhong W.Y."/>
            <person name="Peng D.H."/>
            <person name="Ahmad S."/>
            <person name="Lan S."/>
            <person name="Zhang J.S."/>
            <person name="Tsai W.C."/>
            <person name="Van de Peer Y."/>
            <person name="Liu Z.J."/>
        </authorList>
    </citation>
    <scope>NUCLEOTIDE SEQUENCE</scope>
    <source>
        <strain evidence="7">SCP</strain>
    </source>
</reference>
<evidence type="ECO:0000259" key="6">
    <source>
        <dbReference type="PROSITE" id="PS51778"/>
    </source>
</evidence>
<evidence type="ECO:0000256" key="2">
    <source>
        <dbReference type="ARBA" id="ARBA00022692"/>
    </source>
</evidence>
<protein>
    <recommendedName>
        <fullName evidence="6">VASt domain-containing protein</fullName>
    </recommendedName>
</protein>
<comment type="subcellular location">
    <subcellularLocation>
        <location evidence="1">Membrane</location>
        <topology evidence="1">Single-pass membrane protein</topology>
    </subcellularLocation>
</comment>
<dbReference type="EMBL" id="JAUJYN010000004">
    <property type="protein sequence ID" value="KAK1274220.1"/>
    <property type="molecule type" value="Genomic_DNA"/>
</dbReference>
<dbReference type="AlphaFoldDB" id="A0AAV9BCN2"/>
<dbReference type="Pfam" id="PF16016">
    <property type="entry name" value="VASt"/>
    <property type="match status" value="1"/>
</dbReference>
<dbReference type="Pfam" id="PF02893">
    <property type="entry name" value="GRAM"/>
    <property type="match status" value="1"/>
</dbReference>
<dbReference type="InterPro" id="IPR011993">
    <property type="entry name" value="PH-like_dom_sf"/>
</dbReference>
<evidence type="ECO:0000313" key="8">
    <source>
        <dbReference type="Proteomes" id="UP001179952"/>
    </source>
</evidence>
<organism evidence="7 8">
    <name type="scientific">Acorus gramineus</name>
    <name type="common">Dwarf sweet flag</name>
    <dbReference type="NCBI Taxonomy" id="55184"/>
    <lineage>
        <taxon>Eukaryota</taxon>
        <taxon>Viridiplantae</taxon>
        <taxon>Streptophyta</taxon>
        <taxon>Embryophyta</taxon>
        <taxon>Tracheophyta</taxon>
        <taxon>Spermatophyta</taxon>
        <taxon>Magnoliopsida</taxon>
        <taxon>Liliopsida</taxon>
        <taxon>Acoraceae</taxon>
        <taxon>Acorus</taxon>
    </lineage>
</organism>
<keyword evidence="4" id="KW-0472">Membrane</keyword>
<dbReference type="CDD" id="cd13220">
    <property type="entry name" value="PH-GRAM_GRAMDC"/>
    <property type="match status" value="1"/>
</dbReference>
<evidence type="ECO:0000313" key="7">
    <source>
        <dbReference type="EMBL" id="KAK1274220.1"/>
    </source>
</evidence>